<dbReference type="AlphaFoldDB" id="A0A316WDV5"/>
<dbReference type="PANTHER" id="PTHR48075">
    <property type="entry name" value="3-HYDROXYACYL-COA DEHYDROGENASE FAMILY PROTEIN"/>
    <property type="match status" value="1"/>
</dbReference>
<dbReference type="Gene3D" id="1.10.1040.10">
    <property type="entry name" value="N-(1-d-carboxylethyl)-l-norvaline Dehydrogenase, domain 2"/>
    <property type="match status" value="1"/>
</dbReference>
<dbReference type="EMBL" id="PPEI02000010">
    <property type="protein sequence ID" value="PWN59605.1"/>
    <property type="molecule type" value="Genomic_DNA"/>
</dbReference>
<dbReference type="InterPro" id="IPR006108">
    <property type="entry name" value="3HC_DH_C"/>
</dbReference>
<feature type="domain" description="3-hydroxyacyl-CoA dehydrogenase C-terminal" evidence="3">
    <location>
        <begin position="189"/>
        <end position="284"/>
    </location>
</feature>
<evidence type="ECO:0000313" key="6">
    <source>
        <dbReference type="Proteomes" id="UP000236182"/>
    </source>
</evidence>
<evidence type="ECO:0000259" key="3">
    <source>
        <dbReference type="Pfam" id="PF00725"/>
    </source>
</evidence>
<dbReference type="SUPFAM" id="SSF48179">
    <property type="entry name" value="6-phosphogluconate dehydrogenase C-terminal domain-like"/>
    <property type="match status" value="1"/>
</dbReference>
<sequence length="288" mass="31903">MSDNLEANSQNRPITIFGAGTLGRRIALMFSTQGGEVRIYDKNNDALAAAKTFVEENLPDVVKTVPNGKAGTLTTFTDFDQAIDQAWLVVESLPEIPELKIEVLGQLDSAVAEDTIIATNSSSYRSSDLAGKVSHKNRLLNMHFMMPPIARAVELMTCGETDRNIIDFLAHKLKEYGLSPYVAEQESVGFIYNRIWAAIKRESLYVVAQGVASPQTVDDIFKETLGAKQGPFRSMDQVGLDVVLDIEEHYAQERPGIPEEPRELLRKMIAEGKLGVKSGEGFYNDYKK</sequence>
<dbReference type="InterPro" id="IPR006176">
    <property type="entry name" value="3-OHacyl-CoA_DH_NAD-bd"/>
</dbReference>
<feature type="domain" description="3-hydroxyacyl-CoA dehydrogenase NAD binding" evidence="4">
    <location>
        <begin position="14"/>
        <end position="183"/>
    </location>
</feature>
<dbReference type="OrthoDB" id="9771883at2"/>
<accession>A0A316WDV5</accession>
<evidence type="ECO:0000259" key="4">
    <source>
        <dbReference type="Pfam" id="PF02737"/>
    </source>
</evidence>
<keyword evidence="1" id="KW-0560">Oxidoreductase</keyword>
<dbReference type="Gene3D" id="3.40.50.720">
    <property type="entry name" value="NAD(P)-binding Rossmann-like Domain"/>
    <property type="match status" value="1"/>
</dbReference>
<feature type="site" description="Important for catalytic activity" evidence="2">
    <location>
        <position position="143"/>
    </location>
</feature>
<evidence type="ECO:0000256" key="1">
    <source>
        <dbReference type="ARBA" id="ARBA00023002"/>
    </source>
</evidence>
<evidence type="ECO:0000313" key="5">
    <source>
        <dbReference type="EMBL" id="PWN59605.1"/>
    </source>
</evidence>
<dbReference type="InterPro" id="IPR036291">
    <property type="entry name" value="NAD(P)-bd_dom_sf"/>
</dbReference>
<dbReference type="Proteomes" id="UP000236182">
    <property type="component" value="Unassembled WGS sequence"/>
</dbReference>
<gene>
    <name evidence="5" type="ORF">C1638_021200</name>
</gene>
<organism evidence="5 6">
    <name type="scientific">Chryseobacterium oncorhynchi</name>
    <dbReference type="NCBI Taxonomy" id="741074"/>
    <lineage>
        <taxon>Bacteria</taxon>
        <taxon>Pseudomonadati</taxon>
        <taxon>Bacteroidota</taxon>
        <taxon>Flavobacteriia</taxon>
        <taxon>Flavobacteriales</taxon>
        <taxon>Weeksellaceae</taxon>
        <taxon>Chryseobacterium group</taxon>
        <taxon>Chryseobacterium</taxon>
    </lineage>
</organism>
<comment type="caution">
    <text evidence="5">The sequence shown here is derived from an EMBL/GenBank/DDBJ whole genome shotgun (WGS) entry which is preliminary data.</text>
</comment>
<proteinExistence type="predicted"/>
<reference evidence="5" key="1">
    <citation type="submission" date="2018-04" db="EMBL/GenBank/DDBJ databases">
        <title>Draft Genome Sequences of Chryseobacterium lactis NCTC11390T isolated from milk, Chryseobacterium oncorhynchi 701B-08T from rainbow trout, and Chryseobacterium viscerum 687B-08T from diseased fish.</title>
        <authorList>
            <person name="Jeong J.-J."/>
            <person name="Lee Y.J."/>
            <person name="Pathiraja D."/>
            <person name="Park B."/>
            <person name="Choi I.-G."/>
            <person name="Kim K.D."/>
        </authorList>
    </citation>
    <scope>NUCLEOTIDE SEQUENCE [LARGE SCALE GENOMIC DNA]</scope>
    <source>
        <strain evidence="5">701B-08</strain>
    </source>
</reference>
<dbReference type="GO" id="GO:0070403">
    <property type="term" value="F:NAD+ binding"/>
    <property type="evidence" value="ECO:0007669"/>
    <property type="project" value="InterPro"/>
</dbReference>
<dbReference type="PANTHER" id="PTHR48075:SF3">
    <property type="entry name" value="3-HYDROXYACYL-COA DEHYDROGENASE"/>
    <property type="match status" value="1"/>
</dbReference>
<name>A0A316WDV5_9FLAO</name>
<dbReference type="PIRSF" id="PIRSF000105">
    <property type="entry name" value="HCDH"/>
    <property type="match status" value="1"/>
</dbReference>
<dbReference type="InterPro" id="IPR008927">
    <property type="entry name" value="6-PGluconate_DH-like_C_sf"/>
</dbReference>
<dbReference type="GO" id="GO:0016616">
    <property type="term" value="F:oxidoreductase activity, acting on the CH-OH group of donors, NAD or NADP as acceptor"/>
    <property type="evidence" value="ECO:0007669"/>
    <property type="project" value="InterPro"/>
</dbReference>
<dbReference type="SUPFAM" id="SSF51735">
    <property type="entry name" value="NAD(P)-binding Rossmann-fold domains"/>
    <property type="match status" value="1"/>
</dbReference>
<dbReference type="InterPro" id="IPR013328">
    <property type="entry name" value="6PGD_dom2"/>
</dbReference>
<dbReference type="RefSeq" id="WP_109623930.1">
    <property type="nucleotide sequence ID" value="NZ_PPEI02000010.1"/>
</dbReference>
<protein>
    <submittedName>
        <fullName evidence="5">3-hydroxybutyryl-CoA dehydrogenase</fullName>
    </submittedName>
</protein>
<dbReference type="Pfam" id="PF00725">
    <property type="entry name" value="3HCDH"/>
    <property type="match status" value="1"/>
</dbReference>
<evidence type="ECO:0000256" key="2">
    <source>
        <dbReference type="PIRSR" id="PIRSR000105-1"/>
    </source>
</evidence>
<dbReference type="InterPro" id="IPR022694">
    <property type="entry name" value="3-OHacyl-CoA_DH"/>
</dbReference>
<dbReference type="GO" id="GO:0006631">
    <property type="term" value="P:fatty acid metabolic process"/>
    <property type="evidence" value="ECO:0007669"/>
    <property type="project" value="InterPro"/>
</dbReference>
<keyword evidence="6" id="KW-1185">Reference proteome</keyword>
<dbReference type="Pfam" id="PF02737">
    <property type="entry name" value="3HCDH_N"/>
    <property type="match status" value="1"/>
</dbReference>